<reference evidence="9 10" key="1">
    <citation type="journal article" date="2016" name="Microbes Environ.">
        <title>Phylogenetically diverse aerobic anoxygenic phototrophic bacteria isolated from epilithic biofilms in Tama river, Japan.</title>
        <authorList>
            <person name="Hirose S."/>
            <person name="Matsuura K."/>
            <person name="Haruta S."/>
        </authorList>
    </citation>
    <scope>NUCLEOTIDE SEQUENCE [LARGE SCALE GENOMIC DNA]</scope>
    <source>
        <strain evidence="9 10">S08</strain>
    </source>
</reference>
<gene>
    <name evidence="9" type="ORF">Rmf_49140</name>
</gene>
<dbReference type="InterPro" id="IPR018168">
    <property type="entry name" value="Ubi_Hdrlase_CS"/>
</dbReference>
<dbReference type="NCBIfam" id="TIGR01988">
    <property type="entry name" value="Ubi-OHases"/>
    <property type="match status" value="1"/>
</dbReference>
<evidence type="ECO:0000313" key="9">
    <source>
        <dbReference type="EMBL" id="BDG74985.1"/>
    </source>
</evidence>
<organism evidence="9 10">
    <name type="scientific">Roseomonas fluvialis</name>
    <dbReference type="NCBI Taxonomy" id="1750527"/>
    <lineage>
        <taxon>Bacteria</taxon>
        <taxon>Pseudomonadati</taxon>
        <taxon>Pseudomonadota</taxon>
        <taxon>Alphaproteobacteria</taxon>
        <taxon>Acetobacterales</taxon>
        <taxon>Roseomonadaceae</taxon>
        <taxon>Roseomonas</taxon>
    </lineage>
</organism>
<name>A0ABN6P8Q7_9PROT</name>
<evidence type="ECO:0000256" key="3">
    <source>
        <dbReference type="ARBA" id="ARBA00005349"/>
    </source>
</evidence>
<dbReference type="PANTHER" id="PTHR43876:SF7">
    <property type="entry name" value="UBIQUINONE BIOSYNTHESIS MONOOXYGENASE COQ6, MITOCHONDRIAL"/>
    <property type="match status" value="1"/>
</dbReference>
<dbReference type="Proteomes" id="UP000831327">
    <property type="component" value="Chromosome"/>
</dbReference>
<protein>
    <submittedName>
        <fullName evidence="9">2-octaprenyl-3-methyl-6-methoxy-1,4-benzoquinol hydroxylase</fullName>
    </submittedName>
</protein>
<dbReference type="Pfam" id="PF01494">
    <property type="entry name" value="FAD_binding_3"/>
    <property type="match status" value="1"/>
</dbReference>
<feature type="domain" description="FAD-binding" evidence="8">
    <location>
        <begin position="6"/>
        <end position="350"/>
    </location>
</feature>
<evidence type="ECO:0000313" key="10">
    <source>
        <dbReference type="Proteomes" id="UP000831327"/>
    </source>
</evidence>
<evidence type="ECO:0000256" key="7">
    <source>
        <dbReference type="ARBA" id="ARBA00023033"/>
    </source>
</evidence>
<dbReference type="RefSeq" id="WP_244457086.1">
    <property type="nucleotide sequence ID" value="NZ_AP025637.1"/>
</dbReference>
<evidence type="ECO:0000256" key="4">
    <source>
        <dbReference type="ARBA" id="ARBA00022630"/>
    </source>
</evidence>
<keyword evidence="5" id="KW-0274">FAD</keyword>
<dbReference type="SUPFAM" id="SSF51905">
    <property type="entry name" value="FAD/NAD(P)-binding domain"/>
    <property type="match status" value="1"/>
</dbReference>
<keyword evidence="4" id="KW-0285">Flavoprotein</keyword>
<evidence type="ECO:0000256" key="5">
    <source>
        <dbReference type="ARBA" id="ARBA00022827"/>
    </source>
</evidence>
<comment type="pathway">
    <text evidence="2">Cofactor biosynthesis; ubiquinone biosynthesis.</text>
</comment>
<comment type="similarity">
    <text evidence="3">Belongs to the UbiH/COQ6 family.</text>
</comment>
<dbReference type="Gene3D" id="3.50.50.60">
    <property type="entry name" value="FAD/NAD(P)-binding domain"/>
    <property type="match status" value="2"/>
</dbReference>
<dbReference type="InterPro" id="IPR002938">
    <property type="entry name" value="FAD-bd"/>
</dbReference>
<proteinExistence type="inferred from homology"/>
<evidence type="ECO:0000259" key="8">
    <source>
        <dbReference type="Pfam" id="PF01494"/>
    </source>
</evidence>
<sequence length="418" mass="43475">MDSTLDVDVAIIGAGPVGATLAATLAAAGVTVAVVDAAPLPPMELPEFDGRAYAIALSSKRLLEAAGVWDRLPEAPCPILGIRVADGRPGEPASPLSLHFDHAEVGEEPFGWMVEARSLRVALNARLPQAPGLHVFAPAQAAVERGPEGASLRLSTGQRVTARLVVGAEGRNSPLRRAAGIAAARLDYHAMGIVGAVAHEKPHRNIALEQFLPHGPFAQLPMNGIPGHPNVSAIVWTERTAIAKAALAMDDAAYGRQIAARMGDHLGAITPIGRRWSYPLSAMHAARFTAERLALVGDAAHGIHPIAGQGLNLGFRDVAALAEAVIEAVNAGQDPGGGAVLARYQAVRRPDSLVMLGATHVLERLFSSRLPPVRIARRLGIAAVDRLPGLKRFFATRAMGLGGGAAGLLGGQGIARAR</sequence>
<dbReference type="PROSITE" id="PS01304">
    <property type="entry name" value="UBIH"/>
    <property type="match status" value="1"/>
</dbReference>
<comment type="cofactor">
    <cofactor evidence="1">
        <name>FAD</name>
        <dbReference type="ChEBI" id="CHEBI:57692"/>
    </cofactor>
</comment>
<keyword evidence="6" id="KW-0560">Oxidoreductase</keyword>
<dbReference type="InterPro" id="IPR010971">
    <property type="entry name" value="UbiH/COQ6"/>
</dbReference>
<evidence type="ECO:0000256" key="6">
    <source>
        <dbReference type="ARBA" id="ARBA00023002"/>
    </source>
</evidence>
<dbReference type="EMBL" id="AP025637">
    <property type="protein sequence ID" value="BDG74985.1"/>
    <property type="molecule type" value="Genomic_DNA"/>
</dbReference>
<keyword evidence="10" id="KW-1185">Reference proteome</keyword>
<dbReference type="PANTHER" id="PTHR43876">
    <property type="entry name" value="UBIQUINONE BIOSYNTHESIS MONOOXYGENASE COQ6, MITOCHONDRIAL"/>
    <property type="match status" value="1"/>
</dbReference>
<dbReference type="InterPro" id="IPR051205">
    <property type="entry name" value="UbiH/COQ6_monooxygenase"/>
</dbReference>
<accession>A0ABN6P8Q7</accession>
<keyword evidence="7" id="KW-0503">Monooxygenase</keyword>
<dbReference type="PRINTS" id="PR00420">
    <property type="entry name" value="RNGMNOXGNASE"/>
</dbReference>
<evidence type="ECO:0000256" key="1">
    <source>
        <dbReference type="ARBA" id="ARBA00001974"/>
    </source>
</evidence>
<evidence type="ECO:0000256" key="2">
    <source>
        <dbReference type="ARBA" id="ARBA00004749"/>
    </source>
</evidence>
<dbReference type="InterPro" id="IPR036188">
    <property type="entry name" value="FAD/NAD-bd_sf"/>
</dbReference>